<feature type="compositionally biased region" description="Basic and acidic residues" evidence="5">
    <location>
        <begin position="1"/>
        <end position="10"/>
    </location>
</feature>
<name>A0A197JXD2_9FUNG</name>
<dbReference type="GO" id="GO:0005840">
    <property type="term" value="C:ribosome"/>
    <property type="evidence" value="ECO:0007669"/>
    <property type="project" value="UniProtKB-KW"/>
</dbReference>
<dbReference type="EMBL" id="KV442044">
    <property type="protein sequence ID" value="OAQ28934.1"/>
    <property type="molecule type" value="Genomic_DNA"/>
</dbReference>
<keyword evidence="1" id="KW-0808">Transferase</keyword>
<dbReference type="PRINTS" id="PR00959">
    <property type="entry name" value="MEVGALKINASE"/>
</dbReference>
<feature type="domain" description="GHMP kinase N-terminal" evidence="6">
    <location>
        <begin position="155"/>
        <end position="229"/>
    </location>
</feature>
<keyword evidence="2" id="KW-0547">Nucleotide-binding</keyword>
<dbReference type="GO" id="GO:0005524">
    <property type="term" value="F:ATP binding"/>
    <property type="evidence" value="ECO:0007669"/>
    <property type="project" value="UniProtKB-KW"/>
</dbReference>
<dbReference type="GO" id="GO:0042352">
    <property type="term" value="P:GDP-L-fucose salvage"/>
    <property type="evidence" value="ECO:0007669"/>
    <property type="project" value="TreeGrafter"/>
</dbReference>
<keyword evidence="4" id="KW-0067">ATP-binding</keyword>
<dbReference type="STRING" id="1314771.A0A197JXD2"/>
<organism evidence="7 8">
    <name type="scientific">Linnemannia elongata AG-77</name>
    <dbReference type="NCBI Taxonomy" id="1314771"/>
    <lineage>
        <taxon>Eukaryota</taxon>
        <taxon>Fungi</taxon>
        <taxon>Fungi incertae sedis</taxon>
        <taxon>Mucoromycota</taxon>
        <taxon>Mortierellomycotina</taxon>
        <taxon>Mortierellomycetes</taxon>
        <taxon>Mortierellales</taxon>
        <taxon>Mortierellaceae</taxon>
        <taxon>Linnemannia</taxon>
    </lineage>
</organism>
<dbReference type="InterPro" id="IPR036554">
    <property type="entry name" value="GHMP_kinase_C_sf"/>
</dbReference>
<dbReference type="SUPFAM" id="SSF54211">
    <property type="entry name" value="Ribosomal protein S5 domain 2-like"/>
    <property type="match status" value="1"/>
</dbReference>
<evidence type="ECO:0000256" key="3">
    <source>
        <dbReference type="ARBA" id="ARBA00022777"/>
    </source>
</evidence>
<accession>A0A197JXD2</accession>
<keyword evidence="3" id="KW-0418">Kinase</keyword>
<evidence type="ECO:0000313" key="8">
    <source>
        <dbReference type="Proteomes" id="UP000078512"/>
    </source>
</evidence>
<dbReference type="AlphaFoldDB" id="A0A197JXD2"/>
<sequence>MLHMENDRDTAIAPTVTPTTTTGQQGGELSSQSRPMGSKVPLGTFVYASAPARIDLAGGWTDTIPITHEHGGKVVNVAVQVNNRAPYTVKARRTEALILSLSYDPNIPSQHFHSIEQIRDHADPLVPGALLKACLVASGILGITAMRHDGDYKTMAEALKHSGGGLELEIRSSLPVGSGMGTSSILIATILAVLKTLMGKPYTNDDLFYETLDVEQMMNTGGGWQDQVGGIMPGFKVSTCELDLPIQLKTNTIEVLEEFITIFNSRLLLIYTGKTRLAKNLLQTVLMNWAGQEPDVVDTMHRLVADATQCEDALRQGDLKAVGTVLTRYFADKRYLSETTLSHPPIIAHLLSHLSPHLEGFSLAGAGGGGFLTAILKPGLEKDQVVKEVREAMALDRNGGGEEEVDGDSMWGWSATVDRQGLVVQVGSPCY</sequence>
<evidence type="ECO:0000256" key="1">
    <source>
        <dbReference type="ARBA" id="ARBA00022679"/>
    </source>
</evidence>
<dbReference type="PANTHER" id="PTHR32463">
    <property type="entry name" value="L-FUCOSE KINASE"/>
    <property type="match status" value="1"/>
</dbReference>
<feature type="compositionally biased region" description="Low complexity" evidence="5">
    <location>
        <begin position="11"/>
        <end position="22"/>
    </location>
</feature>
<dbReference type="Gene3D" id="3.30.230.120">
    <property type="match status" value="1"/>
</dbReference>
<dbReference type="InterPro" id="IPR020568">
    <property type="entry name" value="Ribosomal_Su5_D2-typ_SF"/>
</dbReference>
<dbReference type="SUPFAM" id="SSF55060">
    <property type="entry name" value="GHMP Kinase, C-terminal domain"/>
    <property type="match status" value="1"/>
</dbReference>
<protein>
    <submittedName>
        <fullName evidence="7">Ribosomal protein S5 domain 2-like protein</fullName>
    </submittedName>
</protein>
<evidence type="ECO:0000256" key="5">
    <source>
        <dbReference type="SAM" id="MobiDB-lite"/>
    </source>
</evidence>
<dbReference type="GO" id="GO:0050201">
    <property type="term" value="F:fucokinase activity"/>
    <property type="evidence" value="ECO:0007669"/>
    <property type="project" value="TreeGrafter"/>
</dbReference>
<keyword evidence="7" id="KW-0689">Ribosomal protein</keyword>
<dbReference type="InterPro" id="IPR052203">
    <property type="entry name" value="GHMP_Kinase-Related"/>
</dbReference>
<reference evidence="7 8" key="1">
    <citation type="submission" date="2016-05" db="EMBL/GenBank/DDBJ databases">
        <title>Genome sequencing reveals origins of a unique bacterial endosymbiosis in the earliest lineages of terrestrial Fungi.</title>
        <authorList>
            <consortium name="DOE Joint Genome Institute"/>
            <person name="Uehling J."/>
            <person name="Gryganskyi A."/>
            <person name="Hameed K."/>
            <person name="Tschaplinski T."/>
            <person name="Misztal P."/>
            <person name="Wu S."/>
            <person name="Desiro A."/>
            <person name="Vande Pol N."/>
            <person name="Du Z.-Y."/>
            <person name="Zienkiewicz A."/>
            <person name="Zienkiewicz K."/>
            <person name="Morin E."/>
            <person name="Tisserant E."/>
            <person name="Splivallo R."/>
            <person name="Hainaut M."/>
            <person name="Henrissat B."/>
            <person name="Ohm R."/>
            <person name="Kuo A."/>
            <person name="Yan J."/>
            <person name="Lipzen A."/>
            <person name="Nolan M."/>
            <person name="Labutti K."/>
            <person name="Barry K."/>
            <person name="Goldstein A."/>
            <person name="Labbe J."/>
            <person name="Schadt C."/>
            <person name="Tuskan G."/>
            <person name="Grigoriev I."/>
            <person name="Martin F."/>
            <person name="Vilgalys R."/>
            <person name="Bonito G."/>
        </authorList>
    </citation>
    <scope>NUCLEOTIDE SEQUENCE [LARGE SCALE GENOMIC DNA]</scope>
    <source>
        <strain evidence="7 8">AG-77</strain>
    </source>
</reference>
<evidence type="ECO:0000313" key="7">
    <source>
        <dbReference type="EMBL" id="OAQ28934.1"/>
    </source>
</evidence>
<dbReference type="PANTHER" id="PTHR32463:SF0">
    <property type="entry name" value="L-FUCOSE KINASE"/>
    <property type="match status" value="1"/>
</dbReference>
<keyword evidence="7" id="KW-0687">Ribonucleoprotein</keyword>
<dbReference type="Proteomes" id="UP000078512">
    <property type="component" value="Unassembled WGS sequence"/>
</dbReference>
<dbReference type="Pfam" id="PF00288">
    <property type="entry name" value="GHMP_kinases_N"/>
    <property type="match status" value="1"/>
</dbReference>
<gene>
    <name evidence="7" type="ORF">K457DRAFT_530297</name>
</gene>
<evidence type="ECO:0000256" key="4">
    <source>
        <dbReference type="ARBA" id="ARBA00022840"/>
    </source>
</evidence>
<proteinExistence type="predicted"/>
<keyword evidence="8" id="KW-1185">Reference proteome</keyword>
<dbReference type="OrthoDB" id="271303at2759"/>
<feature type="region of interest" description="Disordered" evidence="5">
    <location>
        <begin position="1"/>
        <end position="37"/>
    </location>
</feature>
<evidence type="ECO:0000259" key="6">
    <source>
        <dbReference type="Pfam" id="PF00288"/>
    </source>
</evidence>
<dbReference type="InterPro" id="IPR006204">
    <property type="entry name" value="GHMP_kinase_N_dom"/>
</dbReference>
<evidence type="ECO:0000256" key="2">
    <source>
        <dbReference type="ARBA" id="ARBA00022741"/>
    </source>
</evidence>